<dbReference type="AlphaFoldDB" id="A0AAE3ASA6"/>
<evidence type="ECO:0000259" key="1">
    <source>
        <dbReference type="Pfam" id="PF14343"/>
    </source>
</evidence>
<dbReference type="GO" id="GO:0006508">
    <property type="term" value="P:proteolysis"/>
    <property type="evidence" value="ECO:0007669"/>
    <property type="project" value="UniProtKB-KW"/>
</dbReference>
<proteinExistence type="predicted"/>
<dbReference type="Pfam" id="PF14343">
    <property type="entry name" value="PrcB_C"/>
    <property type="match status" value="1"/>
</dbReference>
<organism evidence="2 3">
    <name type="scientific">Brotaphodocola catenula</name>
    <dbReference type="NCBI Taxonomy" id="2885361"/>
    <lineage>
        <taxon>Bacteria</taxon>
        <taxon>Bacillati</taxon>
        <taxon>Bacillota</taxon>
        <taxon>Clostridia</taxon>
        <taxon>Lachnospirales</taxon>
        <taxon>Lachnospiraceae</taxon>
        <taxon>Brotaphodocola</taxon>
    </lineage>
</organism>
<reference evidence="2" key="1">
    <citation type="submission" date="2021-10" db="EMBL/GenBank/DDBJ databases">
        <title>Anaerobic single-cell dispensing facilitates the cultivation of human gut bacteria.</title>
        <authorList>
            <person name="Afrizal A."/>
        </authorList>
    </citation>
    <scope>NUCLEOTIDE SEQUENCE</scope>
    <source>
        <strain evidence="2">CLA-AA-H274</strain>
    </source>
</reference>
<keyword evidence="2" id="KW-0645">Protease</keyword>
<accession>A0AAE3ASA6</accession>
<dbReference type="PROSITE" id="PS51257">
    <property type="entry name" value="PROKAR_LIPOPROTEIN"/>
    <property type="match status" value="1"/>
</dbReference>
<name>A0AAE3ASA6_9FIRM</name>
<comment type="caution">
    <text evidence="2">The sequence shown here is derived from an EMBL/GenBank/DDBJ whole genome shotgun (WGS) entry which is preliminary data.</text>
</comment>
<evidence type="ECO:0000313" key="3">
    <source>
        <dbReference type="Proteomes" id="UP001198962"/>
    </source>
</evidence>
<evidence type="ECO:0000313" key="2">
    <source>
        <dbReference type="EMBL" id="MCC2165911.1"/>
    </source>
</evidence>
<feature type="domain" description="PrcB C-terminal" evidence="1">
    <location>
        <begin position="75"/>
        <end position="132"/>
    </location>
</feature>
<dbReference type="RefSeq" id="WP_308452100.1">
    <property type="nucleotide sequence ID" value="NZ_JAJEPU010000064.1"/>
</dbReference>
<protein>
    <submittedName>
        <fullName evidence="2">Protease complex subunit PrcB family protein</fullName>
    </submittedName>
</protein>
<dbReference type="InterPro" id="IPR025748">
    <property type="entry name" value="PrcB_C_dom"/>
</dbReference>
<keyword evidence="3" id="KW-1185">Reference proteome</keyword>
<sequence>MKKGGNLLLTGCLILWVLVVHVITGCSVTRENKDKVRDLDFTVTAVEDLPEELRKLTEEKKTAPFKLTYTNDGGLYIVVGYGEQPSGGYSIVVNELYLTENAIVIDTELKGPESAEESGTEKSYPYVVVQTEYLEQPVIFQ</sequence>
<dbReference type="GO" id="GO:0008233">
    <property type="term" value="F:peptidase activity"/>
    <property type="evidence" value="ECO:0007669"/>
    <property type="project" value="UniProtKB-KW"/>
</dbReference>
<keyword evidence="2" id="KW-0378">Hydrolase</keyword>
<dbReference type="EMBL" id="JAJEPU010000064">
    <property type="protein sequence ID" value="MCC2165911.1"/>
    <property type="molecule type" value="Genomic_DNA"/>
</dbReference>
<gene>
    <name evidence="2" type="ORF">LKD32_13705</name>
</gene>
<dbReference type="Proteomes" id="UP001198962">
    <property type="component" value="Unassembled WGS sequence"/>
</dbReference>